<feature type="binding site" evidence="3">
    <location>
        <position position="15"/>
    </location>
    <ligand>
        <name>a divalent metal cation</name>
        <dbReference type="ChEBI" id="CHEBI:60240"/>
    </ligand>
</feature>
<feature type="domain" description="SMP-30/Gluconolactonase/LRE-like region" evidence="4">
    <location>
        <begin position="13"/>
        <end position="253"/>
    </location>
</feature>
<dbReference type="InterPro" id="IPR013658">
    <property type="entry name" value="SGL"/>
</dbReference>
<evidence type="ECO:0000256" key="3">
    <source>
        <dbReference type="PIRSR" id="PIRSR605511-2"/>
    </source>
</evidence>
<dbReference type="STRING" id="1225476.A1D18_05990"/>
<evidence type="ECO:0000313" key="5">
    <source>
        <dbReference type="EMBL" id="OIZ94387.1"/>
    </source>
</evidence>
<dbReference type="RefSeq" id="WP_071662876.1">
    <property type="nucleotide sequence ID" value="NZ_LUKY01000033.1"/>
</dbReference>
<dbReference type="InterPro" id="IPR011042">
    <property type="entry name" value="6-blade_b-propeller_TolB-like"/>
</dbReference>
<dbReference type="InterPro" id="IPR005511">
    <property type="entry name" value="SMP-30"/>
</dbReference>
<dbReference type="Gene3D" id="2.120.10.30">
    <property type="entry name" value="TolB, C-terminal domain"/>
    <property type="match status" value="1"/>
</dbReference>
<dbReference type="EMBL" id="LUKY01000033">
    <property type="protein sequence ID" value="OIZ94387.1"/>
    <property type="molecule type" value="Genomic_DNA"/>
</dbReference>
<dbReference type="GO" id="GO:0019853">
    <property type="term" value="P:L-ascorbic acid biosynthetic process"/>
    <property type="evidence" value="ECO:0007669"/>
    <property type="project" value="TreeGrafter"/>
</dbReference>
<gene>
    <name evidence="5" type="ORF">A1D18_05990</name>
</gene>
<name>A0A1J8P5Y9_9COXI</name>
<reference evidence="5 6" key="1">
    <citation type="submission" date="2016-03" db="EMBL/GenBank/DDBJ databases">
        <title>Comparative genomics of Rickettsiella.</title>
        <authorList>
            <person name="Chandler C."/>
            <person name="Wang Y."/>
        </authorList>
    </citation>
    <scope>NUCLEOTIDE SEQUENCE [LARGE SCALE GENOMIC DNA]</scope>
    <source>
        <strain evidence="5 6">RCFS May 2013</strain>
    </source>
</reference>
<dbReference type="PANTHER" id="PTHR10907">
    <property type="entry name" value="REGUCALCIN"/>
    <property type="match status" value="1"/>
</dbReference>
<dbReference type="GO" id="GO:0004341">
    <property type="term" value="F:gluconolactonase activity"/>
    <property type="evidence" value="ECO:0007669"/>
    <property type="project" value="TreeGrafter"/>
</dbReference>
<protein>
    <submittedName>
        <fullName evidence="5">Gluconolaconase</fullName>
    </submittedName>
</protein>
<dbReference type="GO" id="GO:0005509">
    <property type="term" value="F:calcium ion binding"/>
    <property type="evidence" value="ECO:0007669"/>
    <property type="project" value="TreeGrafter"/>
</dbReference>
<dbReference type="AlphaFoldDB" id="A0A1J8P5Y9"/>
<feature type="binding site" evidence="3">
    <location>
        <position position="194"/>
    </location>
    <ligand>
        <name>a divalent metal cation</name>
        <dbReference type="ChEBI" id="CHEBI:60240"/>
    </ligand>
</feature>
<keyword evidence="6" id="KW-1185">Reference proteome</keyword>
<keyword evidence="3" id="KW-0862">Zinc</keyword>
<dbReference type="PRINTS" id="PR01790">
    <property type="entry name" value="SMP30FAMILY"/>
</dbReference>
<dbReference type="SUPFAM" id="SSF63829">
    <property type="entry name" value="Calcium-dependent phosphotriesterase"/>
    <property type="match status" value="1"/>
</dbReference>
<comment type="caution">
    <text evidence="5">The sequence shown here is derived from an EMBL/GenBank/DDBJ whole genome shotgun (WGS) entry which is preliminary data.</text>
</comment>
<evidence type="ECO:0000256" key="1">
    <source>
        <dbReference type="ARBA" id="ARBA00008853"/>
    </source>
</evidence>
<evidence type="ECO:0000256" key="2">
    <source>
        <dbReference type="PIRSR" id="PIRSR605511-1"/>
    </source>
</evidence>
<dbReference type="Pfam" id="PF08450">
    <property type="entry name" value="SGL"/>
    <property type="match status" value="1"/>
</dbReference>
<proteinExistence type="inferred from homology"/>
<dbReference type="OrthoDB" id="9775406at2"/>
<feature type="binding site" evidence="3">
    <location>
        <position position="99"/>
    </location>
    <ligand>
        <name>substrate</name>
    </ligand>
</feature>
<evidence type="ECO:0000259" key="4">
    <source>
        <dbReference type="Pfam" id="PF08450"/>
    </source>
</evidence>
<dbReference type="Proteomes" id="UP000183924">
    <property type="component" value="Unassembled WGS sequence"/>
</dbReference>
<comment type="cofactor">
    <cofactor evidence="3">
        <name>Zn(2+)</name>
        <dbReference type="ChEBI" id="CHEBI:29105"/>
    </cofactor>
    <text evidence="3">Binds 1 divalent metal cation per subunit.</text>
</comment>
<sequence length="287" mass="31818">MKLNVVCQQIMVLGEGPLWHPIEKCLYWVDIVAATLYRLNNDNSIDKFTMPSEIGSIAWCAKGNLIAALRDRFVTIDTITGMAKNIALPLQGIKNVMFNDGKCDRQGRFWVGTKDIAEQEPIGALYCLNKGNVTEMLNGFTVSNGVAWNLDNSLMYICDSPARQIYQYEFDPIHGSLGQMEIFAQVPKEEGFPDGLTVDSQGYLWSCHWDGWQITRYTPTGEIDSIIPMPIPRPTSCCFGGPELTTLYVTSASIDLNAAQLTDAPQSGMLFAIETDIKGLPEPSYLA</sequence>
<accession>A0A1J8P5Y9</accession>
<dbReference type="PANTHER" id="PTHR10907:SF47">
    <property type="entry name" value="REGUCALCIN"/>
    <property type="match status" value="1"/>
</dbReference>
<feature type="binding site" evidence="3">
    <location>
        <position position="144"/>
    </location>
    <ligand>
        <name>a divalent metal cation</name>
        <dbReference type="ChEBI" id="CHEBI:60240"/>
    </ligand>
</feature>
<keyword evidence="3" id="KW-0479">Metal-binding</keyword>
<organism evidence="5 6">
    <name type="scientific">Candidatus Rickettsiella isopodorum</name>
    <dbReference type="NCBI Taxonomy" id="1225476"/>
    <lineage>
        <taxon>Bacteria</taxon>
        <taxon>Pseudomonadati</taxon>
        <taxon>Pseudomonadota</taxon>
        <taxon>Gammaproteobacteria</taxon>
        <taxon>Legionellales</taxon>
        <taxon>Coxiellaceae</taxon>
        <taxon>Rickettsiella</taxon>
    </lineage>
</organism>
<evidence type="ECO:0000313" key="6">
    <source>
        <dbReference type="Proteomes" id="UP000183924"/>
    </source>
</evidence>
<feature type="active site" description="Proton donor/acceptor" evidence="2">
    <location>
        <position position="194"/>
    </location>
</feature>
<comment type="similarity">
    <text evidence="1">Belongs to the SMP-30/CGR1 family.</text>
</comment>